<comment type="caution">
    <text evidence="1">The sequence shown here is derived from an EMBL/GenBank/DDBJ whole genome shotgun (WGS) entry which is preliminary data.</text>
</comment>
<name>A0A6H9WVC4_9MICO</name>
<evidence type="ECO:0000313" key="2">
    <source>
        <dbReference type="Proteomes" id="UP000431744"/>
    </source>
</evidence>
<reference evidence="1 2" key="1">
    <citation type="submission" date="2019-09" db="EMBL/GenBank/DDBJ databases">
        <title>Phylogeny of genus Pseudoclavibacter and closely related genus.</title>
        <authorList>
            <person name="Li Y."/>
        </authorList>
    </citation>
    <scope>NUCLEOTIDE SEQUENCE [LARGE SCALE GENOMIC DNA]</scope>
    <source>
        <strain evidence="1 2">EGI 60007</strain>
    </source>
</reference>
<dbReference type="InterPro" id="IPR023833">
    <property type="entry name" value="Signal_pept_SipW-depend-type"/>
</dbReference>
<organism evidence="1 2">
    <name type="scientific">Pseudoclavibacter endophyticus</name>
    <dbReference type="NCBI Taxonomy" id="1778590"/>
    <lineage>
        <taxon>Bacteria</taxon>
        <taxon>Bacillati</taxon>
        <taxon>Actinomycetota</taxon>
        <taxon>Actinomycetes</taxon>
        <taxon>Micrococcales</taxon>
        <taxon>Microbacteriaceae</taxon>
        <taxon>Pseudoclavibacter</taxon>
    </lineage>
</organism>
<keyword evidence="2" id="KW-1185">Reference proteome</keyword>
<dbReference type="NCBIfam" id="TIGR04088">
    <property type="entry name" value="cognate_SipW"/>
    <property type="match status" value="1"/>
</dbReference>
<dbReference type="AlphaFoldDB" id="A0A6H9WVC4"/>
<dbReference type="OrthoDB" id="4950147at2"/>
<evidence type="ECO:0000313" key="1">
    <source>
        <dbReference type="EMBL" id="KAB1650464.1"/>
    </source>
</evidence>
<dbReference type="Proteomes" id="UP000431744">
    <property type="component" value="Unassembled WGS sequence"/>
</dbReference>
<sequence length="198" mass="19832">MLAGAVVLGIGAVSTLATWNDSEWVNGLFSTSSFEVEQNTAADIGDAAWVKEESNPGGALRFTADAAALTPGDAAYAPLALRTAAGSDAATVTLQGAVPAAGTTPGTELWAALDVRVTTSDAPFTCDADGITAGTEIASGKLASVAASTAPQSLAADSGSVQYYCFEIALPAELAGSEDVQGQTAQPAWEFQAVSLEA</sequence>
<gene>
    <name evidence="1" type="ORF">F8O04_01835</name>
</gene>
<dbReference type="EMBL" id="WBJY01000001">
    <property type="protein sequence ID" value="KAB1650464.1"/>
    <property type="molecule type" value="Genomic_DNA"/>
</dbReference>
<protein>
    <submittedName>
        <fullName evidence="1">Acyl-CoA dehydrogenase</fullName>
    </submittedName>
</protein>
<proteinExistence type="predicted"/>
<accession>A0A6H9WVC4</accession>